<organism evidence="5 6">
    <name type="scientific">Arachnia propionica</name>
    <dbReference type="NCBI Taxonomy" id="1750"/>
    <lineage>
        <taxon>Bacteria</taxon>
        <taxon>Bacillati</taxon>
        <taxon>Actinomycetota</taxon>
        <taxon>Actinomycetes</taxon>
        <taxon>Propionibacteriales</taxon>
        <taxon>Propionibacteriaceae</taxon>
        <taxon>Arachnia</taxon>
    </lineage>
</organism>
<sequence length="249" mass="27208">MSERLWREIRWIDSTGSTNADLAVEARRGVSEGLVLVAREQTAGRGRLDRSWSSPPGASVSMSLLLVPRHPFEHWGWLSLLAGMAVRSALAGMAADPQRVQLKWPNDVLIDGRKVCGILSERVEHPDGARAVVGIGINVGMDEADLPVPNATSLRLAGLPEDRDHVVTEVLARFEKLYLSWQDGYDVRADYRRACSSIGAELRIIVDRDETVEGIGADVDEQGRIVVDTALGRRVFAVGDVIHARLTAG</sequence>
<evidence type="ECO:0000256" key="2">
    <source>
        <dbReference type="ARBA" id="ARBA00023267"/>
    </source>
</evidence>
<keyword evidence="1 5" id="KW-0436">Ligase</keyword>
<name>A0A3P1WWA6_9ACTN</name>
<evidence type="ECO:0000256" key="1">
    <source>
        <dbReference type="ARBA" id="ARBA00022598"/>
    </source>
</evidence>
<dbReference type="Pfam" id="PF03099">
    <property type="entry name" value="BPL_LplA_LipB"/>
    <property type="match status" value="1"/>
</dbReference>
<dbReference type="CDD" id="cd16442">
    <property type="entry name" value="BPL"/>
    <property type="match status" value="1"/>
</dbReference>
<dbReference type="EC" id="6.3.4.15" evidence="3"/>
<keyword evidence="2" id="KW-0092">Biotin</keyword>
<dbReference type="GO" id="GO:0005737">
    <property type="term" value="C:cytoplasm"/>
    <property type="evidence" value="ECO:0007669"/>
    <property type="project" value="TreeGrafter"/>
</dbReference>
<dbReference type="InterPro" id="IPR003142">
    <property type="entry name" value="BPL_C"/>
</dbReference>
<dbReference type="GO" id="GO:0004077">
    <property type="term" value="F:biotin--[biotin carboxyl-carrier protein] ligase activity"/>
    <property type="evidence" value="ECO:0007669"/>
    <property type="project" value="UniProtKB-EC"/>
</dbReference>
<accession>A0A3P1WWA6</accession>
<dbReference type="PANTHER" id="PTHR12835">
    <property type="entry name" value="BIOTIN PROTEIN LIGASE"/>
    <property type="match status" value="1"/>
</dbReference>
<comment type="caution">
    <text evidence="5">The sequence shown here is derived from an EMBL/GenBank/DDBJ whole genome shotgun (WGS) entry which is preliminary data.</text>
</comment>
<dbReference type="AlphaFoldDB" id="A0A3P1WWA6"/>
<dbReference type="Gene3D" id="3.30.930.10">
    <property type="entry name" value="Bira Bifunctional Protein, Domain 2"/>
    <property type="match status" value="1"/>
</dbReference>
<dbReference type="PANTHER" id="PTHR12835:SF5">
    <property type="entry name" value="BIOTIN--PROTEIN LIGASE"/>
    <property type="match status" value="1"/>
</dbReference>
<dbReference type="InterPro" id="IPR045864">
    <property type="entry name" value="aa-tRNA-synth_II/BPL/LPL"/>
</dbReference>
<dbReference type="Proteomes" id="UP000280935">
    <property type="component" value="Unassembled WGS sequence"/>
</dbReference>
<dbReference type="Gene3D" id="2.30.30.100">
    <property type="match status" value="1"/>
</dbReference>
<dbReference type="EMBL" id="RQYT01000013">
    <property type="protein sequence ID" value="RRD49690.1"/>
    <property type="molecule type" value="Genomic_DNA"/>
</dbReference>
<feature type="domain" description="BPL/LPL catalytic" evidence="4">
    <location>
        <begin position="7"/>
        <end position="182"/>
    </location>
</feature>
<proteinExistence type="predicted"/>
<dbReference type="Pfam" id="PF02237">
    <property type="entry name" value="BPL_C"/>
    <property type="match status" value="1"/>
</dbReference>
<gene>
    <name evidence="5" type="ORF">EII35_07330</name>
</gene>
<protein>
    <recommendedName>
        <fullName evidence="3">biotin--[biotin carboxyl-carrier protein] ligase</fullName>
        <ecNumber evidence="3">6.3.4.15</ecNumber>
    </recommendedName>
</protein>
<dbReference type="PROSITE" id="PS51733">
    <property type="entry name" value="BPL_LPL_CATALYTIC"/>
    <property type="match status" value="1"/>
</dbReference>
<evidence type="ECO:0000259" key="4">
    <source>
        <dbReference type="PROSITE" id="PS51733"/>
    </source>
</evidence>
<dbReference type="OrthoDB" id="9807064at2"/>
<reference evidence="5 6" key="1">
    <citation type="submission" date="2018-11" db="EMBL/GenBank/DDBJ databases">
        <title>Genomes From Bacteria Associated with the Canine Oral Cavity: a Test Case for Automated Genome-Based Taxonomic Assignment.</title>
        <authorList>
            <person name="Coil D.A."/>
            <person name="Jospin G."/>
            <person name="Darling A.E."/>
            <person name="Wallis C."/>
            <person name="Davis I.J."/>
            <person name="Harris S."/>
            <person name="Eisen J.A."/>
            <person name="Holcombe L.J."/>
            <person name="O'Flynn C."/>
        </authorList>
    </citation>
    <scope>NUCLEOTIDE SEQUENCE [LARGE SCALE GENOMIC DNA]</scope>
    <source>
        <strain evidence="5 6">OH2822_COT-296</strain>
    </source>
</reference>
<dbReference type="InterPro" id="IPR004408">
    <property type="entry name" value="Biotin_CoA_COase_ligase"/>
</dbReference>
<evidence type="ECO:0000313" key="5">
    <source>
        <dbReference type="EMBL" id="RRD49690.1"/>
    </source>
</evidence>
<dbReference type="NCBIfam" id="TIGR00121">
    <property type="entry name" value="birA_ligase"/>
    <property type="match status" value="1"/>
</dbReference>
<evidence type="ECO:0000313" key="6">
    <source>
        <dbReference type="Proteomes" id="UP000280935"/>
    </source>
</evidence>
<evidence type="ECO:0000256" key="3">
    <source>
        <dbReference type="ARBA" id="ARBA00024227"/>
    </source>
</evidence>
<dbReference type="RefSeq" id="WP_125227815.1">
    <property type="nucleotide sequence ID" value="NZ_RQYT01000013.1"/>
</dbReference>
<dbReference type="InterPro" id="IPR004143">
    <property type="entry name" value="BPL_LPL_catalytic"/>
</dbReference>
<dbReference type="SUPFAM" id="SSF55681">
    <property type="entry name" value="Class II aaRS and biotin synthetases"/>
    <property type="match status" value="1"/>
</dbReference>